<protein>
    <submittedName>
        <fullName evidence="2">Uncharacterized protein</fullName>
    </submittedName>
</protein>
<keyword evidence="3" id="KW-1185">Reference proteome</keyword>
<evidence type="ECO:0000256" key="1">
    <source>
        <dbReference type="SAM" id="MobiDB-lite"/>
    </source>
</evidence>
<gene>
    <name evidence="2" type="ORF">PVAP13_1NG125008</name>
</gene>
<evidence type="ECO:0000313" key="3">
    <source>
        <dbReference type="Proteomes" id="UP000823388"/>
    </source>
</evidence>
<proteinExistence type="predicted"/>
<evidence type="ECO:0000313" key="2">
    <source>
        <dbReference type="EMBL" id="KAG2649283.1"/>
    </source>
</evidence>
<feature type="compositionally biased region" description="Gly residues" evidence="1">
    <location>
        <begin position="7"/>
        <end position="22"/>
    </location>
</feature>
<comment type="caution">
    <text evidence="2">The sequence shown here is derived from an EMBL/GenBank/DDBJ whole genome shotgun (WGS) entry which is preliminary data.</text>
</comment>
<sequence>MDRAVDGGEGQPGPELGPGGSCGVHSWIEGASGDGRRVSWFAPQNQGGGRRLKTPSRGGTGIGLGTDGGDGRRRRLGPRCGRGGDGRRAASRATAWRRESSRA</sequence>
<dbReference type="AlphaFoldDB" id="A0A8T0WWN6"/>
<feature type="region of interest" description="Disordered" evidence="1">
    <location>
        <begin position="1"/>
        <end position="103"/>
    </location>
</feature>
<reference evidence="2" key="1">
    <citation type="submission" date="2020-05" db="EMBL/GenBank/DDBJ databases">
        <title>WGS assembly of Panicum virgatum.</title>
        <authorList>
            <person name="Lovell J.T."/>
            <person name="Jenkins J."/>
            <person name="Shu S."/>
            <person name="Juenger T.E."/>
            <person name="Schmutz J."/>
        </authorList>
    </citation>
    <scope>NUCLEOTIDE SEQUENCE</scope>
    <source>
        <strain evidence="2">AP13</strain>
    </source>
</reference>
<feature type="compositionally biased region" description="Gly residues" evidence="1">
    <location>
        <begin position="58"/>
        <end position="68"/>
    </location>
</feature>
<organism evidence="2 3">
    <name type="scientific">Panicum virgatum</name>
    <name type="common">Blackwell switchgrass</name>
    <dbReference type="NCBI Taxonomy" id="38727"/>
    <lineage>
        <taxon>Eukaryota</taxon>
        <taxon>Viridiplantae</taxon>
        <taxon>Streptophyta</taxon>
        <taxon>Embryophyta</taxon>
        <taxon>Tracheophyta</taxon>
        <taxon>Spermatophyta</taxon>
        <taxon>Magnoliopsida</taxon>
        <taxon>Liliopsida</taxon>
        <taxon>Poales</taxon>
        <taxon>Poaceae</taxon>
        <taxon>PACMAD clade</taxon>
        <taxon>Panicoideae</taxon>
        <taxon>Panicodae</taxon>
        <taxon>Paniceae</taxon>
        <taxon>Panicinae</taxon>
        <taxon>Panicum</taxon>
        <taxon>Panicum sect. Hiantes</taxon>
    </lineage>
</organism>
<name>A0A8T0WWN6_PANVG</name>
<dbReference type="Proteomes" id="UP000823388">
    <property type="component" value="Chromosome 1N"/>
</dbReference>
<accession>A0A8T0WWN6</accession>
<dbReference type="EMBL" id="CM029038">
    <property type="protein sequence ID" value="KAG2649283.1"/>
    <property type="molecule type" value="Genomic_DNA"/>
</dbReference>